<dbReference type="PROSITE" id="PS51087">
    <property type="entry name" value="APAG"/>
    <property type="match status" value="1"/>
</dbReference>
<evidence type="ECO:0000313" key="3">
    <source>
        <dbReference type="Proteomes" id="UP000003688"/>
    </source>
</evidence>
<evidence type="ECO:0000259" key="1">
    <source>
        <dbReference type="PROSITE" id="PS51087"/>
    </source>
</evidence>
<dbReference type="InterPro" id="IPR036767">
    <property type="entry name" value="ApaG_sf"/>
</dbReference>
<dbReference type="Pfam" id="PF04379">
    <property type="entry name" value="DUF525"/>
    <property type="match status" value="1"/>
</dbReference>
<dbReference type="PANTHER" id="PTHR14289">
    <property type="entry name" value="F-BOX ONLY PROTEIN 3"/>
    <property type="match status" value="1"/>
</dbReference>
<gene>
    <name evidence="2" type="ORF">Cflav_PD1369</name>
</gene>
<dbReference type="Gene3D" id="2.60.40.1470">
    <property type="entry name" value="ApaG domain"/>
    <property type="match status" value="1"/>
</dbReference>
<accession>B9XPP6</accession>
<name>B9XPP6_PEDPL</name>
<dbReference type="EMBL" id="ABOX02000048">
    <property type="protein sequence ID" value="EEF58169.1"/>
    <property type="molecule type" value="Genomic_DNA"/>
</dbReference>
<dbReference type="GO" id="GO:0070987">
    <property type="term" value="P:error-free translesion synthesis"/>
    <property type="evidence" value="ECO:0007669"/>
    <property type="project" value="TreeGrafter"/>
</dbReference>
<feature type="domain" description="ApaG" evidence="1">
    <location>
        <begin position="1"/>
        <end position="112"/>
    </location>
</feature>
<comment type="caution">
    <text evidence="2">The sequence shown here is derived from an EMBL/GenBank/DDBJ whole genome shotgun (WGS) entry which is preliminary data.</text>
</comment>
<dbReference type="PANTHER" id="PTHR14289:SF16">
    <property type="entry name" value="POLYMERASE DELTA-INTERACTING PROTEIN 2"/>
    <property type="match status" value="1"/>
</dbReference>
<evidence type="ECO:0000313" key="2">
    <source>
        <dbReference type="EMBL" id="EEF58169.1"/>
    </source>
</evidence>
<dbReference type="SUPFAM" id="SSF110069">
    <property type="entry name" value="ApaG-like"/>
    <property type="match status" value="1"/>
</dbReference>
<reference evidence="2 3" key="1">
    <citation type="journal article" date="2011" name="J. Bacteriol.">
        <title>Genome sequence of 'Pedosphaera parvula' Ellin514, an aerobic Verrucomicrobial isolate from pasture soil.</title>
        <authorList>
            <person name="Kant R."/>
            <person name="van Passel M.W."/>
            <person name="Sangwan P."/>
            <person name="Palva A."/>
            <person name="Lucas S."/>
            <person name="Copeland A."/>
            <person name="Lapidus A."/>
            <person name="Glavina Del Rio T."/>
            <person name="Dalin E."/>
            <person name="Tice H."/>
            <person name="Bruce D."/>
            <person name="Goodwin L."/>
            <person name="Pitluck S."/>
            <person name="Chertkov O."/>
            <person name="Larimer F.W."/>
            <person name="Land M.L."/>
            <person name="Hauser L."/>
            <person name="Brettin T.S."/>
            <person name="Detter J.C."/>
            <person name="Han S."/>
            <person name="de Vos W.M."/>
            <person name="Janssen P.H."/>
            <person name="Smidt H."/>
        </authorList>
    </citation>
    <scope>NUCLEOTIDE SEQUENCE [LARGE SCALE GENOMIC DNA]</scope>
    <source>
        <strain evidence="2 3">Ellin514</strain>
    </source>
</reference>
<dbReference type="InterPro" id="IPR007474">
    <property type="entry name" value="ApaG_domain"/>
</dbReference>
<dbReference type="AlphaFoldDB" id="B9XPP6"/>
<organism evidence="2 3">
    <name type="scientific">Pedosphaera parvula (strain Ellin514)</name>
    <dbReference type="NCBI Taxonomy" id="320771"/>
    <lineage>
        <taxon>Bacteria</taxon>
        <taxon>Pseudomonadati</taxon>
        <taxon>Verrucomicrobiota</taxon>
        <taxon>Pedosphaerae</taxon>
        <taxon>Pedosphaerales</taxon>
        <taxon>Pedosphaeraceae</taxon>
        <taxon>Pedosphaera</taxon>
    </lineage>
</organism>
<proteinExistence type="predicted"/>
<dbReference type="STRING" id="320771.Cflav_PD1369"/>
<protein>
    <submittedName>
        <fullName evidence="2">ApaG domain protein</fullName>
    </submittedName>
</protein>
<dbReference type="OrthoDB" id="9795226at2"/>
<sequence>MFYPEAETPPDRPYCFVYYISIHNETDIPVTIKGRKWVVTNERGEITAVEGEGVVGQTPTIDPGNSFDYNSFHLLDTTSAIAEGSYLGVDAAGCHVITRIPKFEMRVPSTGSLLRKRG</sequence>
<dbReference type="Proteomes" id="UP000003688">
    <property type="component" value="Unassembled WGS sequence"/>
</dbReference>
<keyword evidence="3" id="KW-1185">Reference proteome</keyword>